<feature type="region of interest" description="Disordered" evidence="1">
    <location>
        <begin position="179"/>
        <end position="298"/>
    </location>
</feature>
<dbReference type="Gene3D" id="2.70.70.10">
    <property type="entry name" value="Glucose Permease (Domain IIA)"/>
    <property type="match status" value="1"/>
</dbReference>
<feature type="compositionally biased region" description="Basic residues" evidence="1">
    <location>
        <begin position="288"/>
        <end position="298"/>
    </location>
</feature>
<proteinExistence type="predicted"/>
<sequence length="532" mass="55183">MPGDAQGWGPYVAGHAYDTGAYDTGTFAPGSLHTTGHPDVAPGQYDTGQYDTGQFDTVGQFDTGQHDTAGQYDTGQYDTVGQYGTGLHDTGQFGSGLYDTGQHDTAGQYDTGQYDTGQFGIGQYESGSWDLGDYGPGTPVTGHHPADLADAGSAGSTTSGTGEWDTGGWQVSTLAAAGSVEQAAQAEQLAAEQPHTSGLPHLTDHSHGNGHPQGTETEPAGNARNGSVDSDTLGDIPLHELRAHDDGAPFDGPELGQDSRRDDDAGDFGVPDISPGASPSVPAGPVSRGRRRAAKPRRSALLTVAVPSVAVMGVAGIAAASVGNLGDESKDKGEQAAPDPASVKPSDANSKLDIQLDGVRADAGDFAGRASRTQERLDLKERQEAERKRKEAEAARKEAERPKFALPVTQPGLSAYYGQAGVNWLSLHTGIDFPVSYGTPVKASADGMISTKYDISYGNMIILTTADGTELWYCHLSSSKIRSGPVKAGDTIGYAGSSGNSTGPHLHFEVRPGGGSAIDPLGWFRGKGLDPT</sequence>
<dbReference type="Proteomes" id="UP000694501">
    <property type="component" value="Unassembled WGS sequence"/>
</dbReference>
<evidence type="ECO:0000259" key="2">
    <source>
        <dbReference type="Pfam" id="PF01551"/>
    </source>
</evidence>
<feature type="compositionally biased region" description="Low complexity" evidence="1">
    <location>
        <begin position="149"/>
        <end position="162"/>
    </location>
</feature>
<dbReference type="GO" id="GO:0004222">
    <property type="term" value="F:metalloendopeptidase activity"/>
    <property type="evidence" value="ECO:0007669"/>
    <property type="project" value="TreeGrafter"/>
</dbReference>
<dbReference type="InterPro" id="IPR016047">
    <property type="entry name" value="M23ase_b-sheet_dom"/>
</dbReference>
<dbReference type="EMBL" id="JAELVF020000001">
    <property type="protein sequence ID" value="MBU7596812.1"/>
    <property type="molecule type" value="Genomic_DNA"/>
</dbReference>
<feature type="region of interest" description="Disordered" evidence="1">
    <location>
        <begin position="325"/>
        <end position="350"/>
    </location>
</feature>
<evidence type="ECO:0000256" key="1">
    <source>
        <dbReference type="SAM" id="MobiDB-lite"/>
    </source>
</evidence>
<organism evidence="3 4">
    <name type="scientific">Streptomyces tardus</name>
    <dbReference type="NCBI Taxonomy" id="2780544"/>
    <lineage>
        <taxon>Bacteria</taxon>
        <taxon>Bacillati</taxon>
        <taxon>Actinomycetota</taxon>
        <taxon>Actinomycetes</taxon>
        <taxon>Kitasatosporales</taxon>
        <taxon>Streptomycetaceae</taxon>
        <taxon>Streptomyces</taxon>
    </lineage>
</organism>
<dbReference type="InterPro" id="IPR050570">
    <property type="entry name" value="Cell_wall_metabolism_enzyme"/>
</dbReference>
<accession>A0A949N4C4</accession>
<evidence type="ECO:0000313" key="3">
    <source>
        <dbReference type="EMBL" id="MBU7596812.1"/>
    </source>
</evidence>
<dbReference type="SUPFAM" id="SSF51261">
    <property type="entry name" value="Duplicated hybrid motif"/>
    <property type="match status" value="1"/>
</dbReference>
<reference evidence="3" key="1">
    <citation type="submission" date="2021-06" db="EMBL/GenBank/DDBJ databases">
        <title>Sequencing of actinobacteria type strains.</title>
        <authorList>
            <person name="Nguyen G.-S."/>
            <person name="Wentzel A."/>
        </authorList>
    </citation>
    <scope>NUCLEOTIDE SEQUENCE</scope>
    <source>
        <strain evidence="3">P38-E01</strain>
    </source>
</reference>
<gene>
    <name evidence="3" type="ORF">JGS22_003965</name>
</gene>
<feature type="compositionally biased region" description="Basic and acidic residues" evidence="1">
    <location>
        <begin position="372"/>
        <end position="401"/>
    </location>
</feature>
<dbReference type="CDD" id="cd12797">
    <property type="entry name" value="M23_peptidase"/>
    <property type="match status" value="1"/>
</dbReference>
<comment type="caution">
    <text evidence="3">The sequence shown here is derived from an EMBL/GenBank/DDBJ whole genome shotgun (WGS) entry which is preliminary data.</text>
</comment>
<dbReference type="AlphaFoldDB" id="A0A949N4C4"/>
<feature type="region of interest" description="Disordered" evidence="1">
    <location>
        <begin position="130"/>
        <end position="167"/>
    </location>
</feature>
<feature type="domain" description="M23ase beta-sheet core" evidence="2">
    <location>
        <begin position="427"/>
        <end position="520"/>
    </location>
</feature>
<feature type="compositionally biased region" description="Low complexity" evidence="1">
    <location>
        <begin position="274"/>
        <end position="287"/>
    </location>
</feature>
<evidence type="ECO:0000313" key="4">
    <source>
        <dbReference type="Proteomes" id="UP000694501"/>
    </source>
</evidence>
<dbReference type="PANTHER" id="PTHR21666:SF270">
    <property type="entry name" value="MUREIN HYDROLASE ACTIVATOR ENVC"/>
    <property type="match status" value="1"/>
</dbReference>
<dbReference type="Pfam" id="PF01551">
    <property type="entry name" value="Peptidase_M23"/>
    <property type="match status" value="1"/>
</dbReference>
<feature type="compositionally biased region" description="Low complexity" evidence="1">
    <location>
        <begin position="179"/>
        <end position="193"/>
    </location>
</feature>
<feature type="compositionally biased region" description="Basic and acidic residues" evidence="1">
    <location>
        <begin position="237"/>
        <end position="247"/>
    </location>
</feature>
<name>A0A949N4C4_9ACTN</name>
<keyword evidence="4" id="KW-1185">Reference proteome</keyword>
<dbReference type="PANTHER" id="PTHR21666">
    <property type="entry name" value="PEPTIDASE-RELATED"/>
    <property type="match status" value="1"/>
</dbReference>
<protein>
    <submittedName>
        <fullName evidence="3">M23 family metallopeptidase</fullName>
    </submittedName>
</protein>
<feature type="region of interest" description="Disordered" evidence="1">
    <location>
        <begin position="365"/>
        <end position="401"/>
    </location>
</feature>
<dbReference type="InterPro" id="IPR011055">
    <property type="entry name" value="Dup_hybrid_motif"/>
</dbReference>